<sequence>MNGDHSSQRPASAASRMHDRSKGDQGGGTRQSNTSRLPNPKPGSPLKFGRGKRLGHTTSRNFPCSTALLLVLCLVVVLITIYSSEVISSAFRGEQSPSQLDGFLNNLDHMGHLKPNIRRSNKLLSPALKQGVDHNNDPKDLSSVGGRDQVDKVQDIAGKISMGLIPGKELRRTDQMKRERSAGLYNEQGRSELVEYEAKLEKQDSQDTSKQEEIAENQGVTDALDHKVEADNDEYDDDGGEEELEEHQGKSTDQQDDGEEVQSNDAESMRNGSSHVLEWESDTKSAGAILTQDKESIIGAGAGENASSYQDQQWRQVEIEQKIVQKPPKPKRKSRHKATAPCSIDFKTTTEGLEEPVGNKKFANFSLSYIQTEERPVETTDWEPRFAGHQTLEEREETFHVKDQTVHCGFVQAPEVYPPTGFELSDADTKFLQTCHIAVSSCIFGNWDHLRAPTNKKMSDYSKKNICFVMFVDQPSLDAILQEEEIKPSVNGSLGLWRIVLIKNLPYLDGRRNGKVPKFLTHRLFPNARYSIWLDSKLRLDSDPLLILEYFLWRGKHEYAISNHYDRHCVWEEVAQNKRLNKFNHTIIDQQFQFYQEDGLTRFNESDPHRLLPSHVPEGSFIVRAHTPMANLFSCLWFNEVDRFTPRDQLSFAYTYLKFVRTNPSVRFRLNMFKDCERKAIAKLYHHRQDERPGKGHA</sequence>
<feature type="transmembrane region" description="Helical" evidence="2">
    <location>
        <begin position="62"/>
        <end position="82"/>
    </location>
</feature>
<evidence type="ECO:0000256" key="2">
    <source>
        <dbReference type="SAM" id="Phobius"/>
    </source>
</evidence>
<protein>
    <recommendedName>
        <fullName evidence="3">TOD1/MUCI70 glycosyltransferase-like domain-containing protein</fullName>
    </recommendedName>
</protein>
<dbReference type="Proteomes" id="UP001497512">
    <property type="component" value="Chromosome 15"/>
</dbReference>
<feature type="compositionally biased region" description="Basic and acidic residues" evidence="1">
    <location>
        <begin position="131"/>
        <end position="140"/>
    </location>
</feature>
<keyword evidence="2" id="KW-0472">Membrane</keyword>
<feature type="compositionally biased region" description="Acidic residues" evidence="1">
    <location>
        <begin position="231"/>
        <end position="245"/>
    </location>
</feature>
<proteinExistence type="predicted"/>
<feature type="region of interest" description="Disordered" evidence="1">
    <location>
        <begin position="1"/>
        <end position="54"/>
    </location>
</feature>
<keyword evidence="2" id="KW-0812">Transmembrane</keyword>
<dbReference type="InterPro" id="IPR048354">
    <property type="entry name" value="TOD1_MUCI70_glycTrfase_dom"/>
</dbReference>
<evidence type="ECO:0000313" key="4">
    <source>
        <dbReference type="EMBL" id="CAK9206567.1"/>
    </source>
</evidence>
<keyword evidence="2" id="KW-1133">Transmembrane helix</keyword>
<dbReference type="InterPro" id="IPR006852">
    <property type="entry name" value="TOD1_MUCI70"/>
</dbReference>
<feature type="domain" description="TOD1/MUCI70 glycosyltransferase-like" evidence="3">
    <location>
        <begin position="367"/>
        <end position="687"/>
    </location>
</feature>
<feature type="compositionally biased region" description="Basic and acidic residues" evidence="1">
    <location>
        <begin position="199"/>
        <end position="213"/>
    </location>
</feature>
<feature type="region of interest" description="Disordered" evidence="1">
    <location>
        <begin position="128"/>
        <end position="148"/>
    </location>
</feature>
<evidence type="ECO:0000313" key="5">
    <source>
        <dbReference type="Proteomes" id="UP001497512"/>
    </source>
</evidence>
<accession>A0ABP0TWR3</accession>
<dbReference type="Pfam" id="PF04765">
    <property type="entry name" value="TOD1_MUCI70"/>
    <property type="match status" value="1"/>
</dbReference>
<reference evidence="4" key="1">
    <citation type="submission" date="2024-02" db="EMBL/GenBank/DDBJ databases">
        <authorList>
            <consortium name="ELIXIR-Norway"/>
            <consortium name="Elixir Norway"/>
        </authorList>
    </citation>
    <scope>NUCLEOTIDE SEQUENCE</scope>
</reference>
<gene>
    <name evidence="4" type="ORF">CSSPTR1EN2_LOCUS8413</name>
</gene>
<dbReference type="PANTHER" id="PTHR12956:SF24">
    <property type="entry name" value="TRANSMEMBRANE PROTEIN (DUF616)"/>
    <property type="match status" value="1"/>
</dbReference>
<evidence type="ECO:0000256" key="1">
    <source>
        <dbReference type="SAM" id="MobiDB-lite"/>
    </source>
</evidence>
<name>A0ABP0TWR3_9BRYO</name>
<organism evidence="4 5">
    <name type="scientific">Sphagnum troendelagicum</name>
    <dbReference type="NCBI Taxonomy" id="128251"/>
    <lineage>
        <taxon>Eukaryota</taxon>
        <taxon>Viridiplantae</taxon>
        <taxon>Streptophyta</taxon>
        <taxon>Embryophyta</taxon>
        <taxon>Bryophyta</taxon>
        <taxon>Sphagnophytina</taxon>
        <taxon>Sphagnopsida</taxon>
        <taxon>Sphagnales</taxon>
        <taxon>Sphagnaceae</taxon>
        <taxon>Sphagnum</taxon>
    </lineage>
</organism>
<dbReference type="EMBL" id="OZ019907">
    <property type="protein sequence ID" value="CAK9206567.1"/>
    <property type="molecule type" value="Genomic_DNA"/>
</dbReference>
<feature type="region of interest" description="Disordered" evidence="1">
    <location>
        <begin position="199"/>
        <end position="271"/>
    </location>
</feature>
<feature type="compositionally biased region" description="Polar residues" evidence="1">
    <location>
        <begin position="1"/>
        <end position="10"/>
    </location>
</feature>
<dbReference type="PANTHER" id="PTHR12956">
    <property type="entry name" value="ALKALINE CERAMIDASE-RELATED"/>
    <property type="match status" value="1"/>
</dbReference>
<keyword evidence="5" id="KW-1185">Reference proteome</keyword>
<evidence type="ECO:0000259" key="3">
    <source>
        <dbReference type="Pfam" id="PF04765"/>
    </source>
</evidence>